<dbReference type="PATRIC" id="fig|698760.3.peg.6750"/>
<dbReference type="Gene3D" id="3.30.70.1060">
    <property type="entry name" value="Dimeric alpha+beta barrel"/>
    <property type="match status" value="1"/>
</dbReference>
<comment type="caution">
    <text evidence="3">The sequence shown here is derived from an EMBL/GenBank/DDBJ whole genome shotgun (WGS) entry which is preliminary data.</text>
</comment>
<evidence type="ECO:0000313" key="4">
    <source>
        <dbReference type="Proteomes" id="UP000010931"/>
    </source>
</evidence>
<dbReference type="SUPFAM" id="SSF54909">
    <property type="entry name" value="Dimeric alpha+beta barrel"/>
    <property type="match status" value="1"/>
</dbReference>
<sequence length="141" mass="14837">MKYLVTVRGTQADYDAQSGRTAGAGPVWTEDDLRAMYAYMGAINADLAGTGEFLDGNGLAEPARIRQVRAGADGGTVITDGPYGDTEVLMAGYWLLECASLERVTEIAARVTRCPVPEGAAEHPVEIRPVMDGDKDGAGDG</sequence>
<dbReference type="GeneID" id="97402811"/>
<proteinExistence type="inferred from homology"/>
<dbReference type="PANTHER" id="PTHR35174">
    <property type="entry name" value="BLL7171 PROTEIN-RELATED"/>
    <property type="match status" value="1"/>
</dbReference>
<dbReference type="Pfam" id="PF03795">
    <property type="entry name" value="YCII"/>
    <property type="match status" value="1"/>
</dbReference>
<keyword evidence="4" id="KW-1185">Reference proteome</keyword>
<dbReference type="AlphaFoldDB" id="L7F1A6"/>
<feature type="domain" description="YCII-related" evidence="2">
    <location>
        <begin position="2"/>
        <end position="111"/>
    </location>
</feature>
<dbReference type="EMBL" id="AEJB01000459">
    <property type="protein sequence ID" value="ELP64375.1"/>
    <property type="molecule type" value="Genomic_DNA"/>
</dbReference>
<protein>
    <submittedName>
        <fullName evidence="3">DGPF domain protein</fullName>
    </submittedName>
</protein>
<dbReference type="PANTHER" id="PTHR35174:SF3">
    <property type="entry name" value="BLL7171 PROTEIN"/>
    <property type="match status" value="1"/>
</dbReference>
<comment type="similarity">
    <text evidence="1">Belongs to the YciI family.</text>
</comment>
<reference evidence="3 4" key="1">
    <citation type="journal article" date="2011" name="Plasmid">
        <title>Streptomyces turgidiscabies Car8 contains a modular pathogenicity island that shares virulence genes with other actinobacterial plant pathogens.</title>
        <authorList>
            <person name="Huguet-Tapia J.C."/>
            <person name="Badger J.H."/>
            <person name="Loria R."/>
            <person name="Pettis G.S."/>
        </authorList>
    </citation>
    <scope>NUCLEOTIDE SEQUENCE [LARGE SCALE GENOMIC DNA]</scope>
    <source>
        <strain evidence="3 4">Car8</strain>
    </source>
</reference>
<gene>
    <name evidence="3" type="ORF">STRTUCAR8_07382</name>
</gene>
<dbReference type="RefSeq" id="WP_006380629.1">
    <property type="nucleotide sequence ID" value="NZ_AEJB01000459.1"/>
</dbReference>
<organism evidence="3 4">
    <name type="scientific">Streptomyces turgidiscabies (strain Car8)</name>
    <dbReference type="NCBI Taxonomy" id="698760"/>
    <lineage>
        <taxon>Bacteria</taxon>
        <taxon>Bacillati</taxon>
        <taxon>Actinomycetota</taxon>
        <taxon>Actinomycetes</taxon>
        <taxon>Kitasatosporales</taxon>
        <taxon>Streptomycetaceae</taxon>
        <taxon>Streptomyces</taxon>
    </lineage>
</organism>
<dbReference type="STRING" id="85558.T45_01896"/>
<dbReference type="Proteomes" id="UP000010931">
    <property type="component" value="Unassembled WGS sequence"/>
</dbReference>
<evidence type="ECO:0000313" key="3">
    <source>
        <dbReference type="EMBL" id="ELP64375.1"/>
    </source>
</evidence>
<evidence type="ECO:0000256" key="1">
    <source>
        <dbReference type="ARBA" id="ARBA00007689"/>
    </source>
</evidence>
<dbReference type="InterPro" id="IPR011008">
    <property type="entry name" value="Dimeric_a/b-barrel"/>
</dbReference>
<accession>L7F1A6</accession>
<dbReference type="InterPro" id="IPR005545">
    <property type="entry name" value="YCII"/>
</dbReference>
<evidence type="ECO:0000259" key="2">
    <source>
        <dbReference type="Pfam" id="PF03795"/>
    </source>
</evidence>
<name>L7F1A6_STRT8</name>